<evidence type="ECO:0000256" key="8">
    <source>
        <dbReference type="ARBA" id="ARBA00023242"/>
    </source>
</evidence>
<evidence type="ECO:0000256" key="10">
    <source>
        <dbReference type="PROSITE-ProRule" id="PRU01263"/>
    </source>
</evidence>
<feature type="compositionally biased region" description="Basic residues" evidence="11">
    <location>
        <begin position="713"/>
        <end position="723"/>
    </location>
</feature>
<evidence type="ECO:0000256" key="9">
    <source>
        <dbReference type="PROSITE-ProRule" id="PRU00042"/>
    </source>
</evidence>
<dbReference type="InterPro" id="IPR013087">
    <property type="entry name" value="Znf_C2H2_type"/>
</dbReference>
<keyword evidence="6" id="KW-0805">Transcription regulation</keyword>
<feature type="region of interest" description="Disordered" evidence="11">
    <location>
        <begin position="897"/>
        <end position="988"/>
    </location>
</feature>
<dbReference type="PROSITE" id="PS51915">
    <property type="entry name" value="ZAD"/>
    <property type="match status" value="1"/>
</dbReference>
<evidence type="ECO:0000313" key="15">
    <source>
        <dbReference type="RefSeq" id="XP_058983923.1"/>
    </source>
</evidence>
<feature type="compositionally biased region" description="Acidic residues" evidence="11">
    <location>
        <begin position="1595"/>
        <end position="1607"/>
    </location>
</feature>
<feature type="compositionally biased region" description="Acidic residues" evidence="11">
    <location>
        <begin position="897"/>
        <end position="907"/>
    </location>
</feature>
<dbReference type="Pfam" id="PF07776">
    <property type="entry name" value="zf-AD"/>
    <property type="match status" value="1"/>
</dbReference>
<keyword evidence="5 10" id="KW-0862">Zinc</keyword>
<protein>
    <submittedName>
        <fullName evidence="15">Transcriptional regulator ATRX-like isoform X1</fullName>
    </submittedName>
</protein>
<dbReference type="InterPro" id="IPR036236">
    <property type="entry name" value="Znf_C2H2_sf"/>
</dbReference>
<dbReference type="Proteomes" id="UP001652621">
    <property type="component" value="Unplaced"/>
</dbReference>
<keyword evidence="3" id="KW-0677">Repeat</keyword>
<evidence type="ECO:0000256" key="3">
    <source>
        <dbReference type="ARBA" id="ARBA00022737"/>
    </source>
</evidence>
<evidence type="ECO:0000259" key="13">
    <source>
        <dbReference type="PROSITE" id="PS51915"/>
    </source>
</evidence>
<feature type="compositionally biased region" description="Low complexity" evidence="11">
    <location>
        <begin position="938"/>
        <end position="968"/>
    </location>
</feature>
<feature type="compositionally biased region" description="Acidic residues" evidence="11">
    <location>
        <begin position="1211"/>
        <end position="1227"/>
    </location>
</feature>
<feature type="compositionally biased region" description="Acidic residues" evidence="11">
    <location>
        <begin position="1133"/>
        <end position="1194"/>
    </location>
</feature>
<dbReference type="SUPFAM" id="SSF57716">
    <property type="entry name" value="Glucocorticoid receptor-like (DNA-binding domain)"/>
    <property type="match status" value="1"/>
</dbReference>
<feature type="compositionally biased region" description="Basic and acidic residues" evidence="11">
    <location>
        <begin position="656"/>
        <end position="667"/>
    </location>
</feature>
<keyword evidence="4 9" id="KW-0863">Zinc-finger</keyword>
<feature type="binding site" evidence="10">
    <location>
        <position position="23"/>
    </location>
    <ligand>
        <name>Zn(2+)</name>
        <dbReference type="ChEBI" id="CHEBI:29105"/>
    </ligand>
</feature>
<keyword evidence="7" id="KW-0804">Transcription</keyword>
<dbReference type="GeneID" id="131804772"/>
<feature type="region of interest" description="Disordered" evidence="11">
    <location>
        <begin position="1091"/>
        <end position="1280"/>
    </location>
</feature>
<feature type="domain" description="C2H2-type" evidence="12">
    <location>
        <begin position="403"/>
        <end position="430"/>
    </location>
</feature>
<feature type="compositionally biased region" description="Basic and acidic residues" evidence="11">
    <location>
        <begin position="908"/>
        <end position="918"/>
    </location>
</feature>
<feature type="compositionally biased region" description="Low complexity" evidence="11">
    <location>
        <begin position="643"/>
        <end position="652"/>
    </location>
</feature>
<feature type="compositionally biased region" description="Polar residues" evidence="11">
    <location>
        <begin position="832"/>
        <end position="844"/>
    </location>
</feature>
<dbReference type="RefSeq" id="XP_058983923.1">
    <property type="nucleotide sequence ID" value="XM_059127940.1"/>
</dbReference>
<feature type="domain" description="C2H2-type" evidence="12">
    <location>
        <begin position="344"/>
        <end position="371"/>
    </location>
</feature>
<feature type="region of interest" description="Disordered" evidence="11">
    <location>
        <begin position="1000"/>
        <end position="1074"/>
    </location>
</feature>
<feature type="domain" description="ZAD" evidence="13">
    <location>
        <begin position="18"/>
        <end position="106"/>
    </location>
</feature>
<evidence type="ECO:0000256" key="6">
    <source>
        <dbReference type="ARBA" id="ARBA00023015"/>
    </source>
</evidence>
<dbReference type="PROSITE" id="PS50157">
    <property type="entry name" value="ZINC_FINGER_C2H2_2"/>
    <property type="match status" value="3"/>
</dbReference>
<feature type="region of interest" description="Disordered" evidence="11">
    <location>
        <begin position="559"/>
        <end position="578"/>
    </location>
</feature>
<evidence type="ECO:0000313" key="14">
    <source>
        <dbReference type="Proteomes" id="UP001652621"/>
    </source>
</evidence>
<keyword evidence="14" id="KW-1185">Reference proteome</keyword>
<dbReference type="InterPro" id="IPR012934">
    <property type="entry name" value="Znf_AD"/>
</dbReference>
<feature type="region of interest" description="Disordered" evidence="11">
    <location>
        <begin position="235"/>
        <end position="270"/>
    </location>
</feature>
<organism evidence="14 15">
    <name type="scientific">Musca domestica</name>
    <name type="common">House fly</name>
    <dbReference type="NCBI Taxonomy" id="7370"/>
    <lineage>
        <taxon>Eukaryota</taxon>
        <taxon>Metazoa</taxon>
        <taxon>Ecdysozoa</taxon>
        <taxon>Arthropoda</taxon>
        <taxon>Hexapoda</taxon>
        <taxon>Insecta</taxon>
        <taxon>Pterygota</taxon>
        <taxon>Neoptera</taxon>
        <taxon>Endopterygota</taxon>
        <taxon>Diptera</taxon>
        <taxon>Brachycera</taxon>
        <taxon>Muscomorpha</taxon>
        <taxon>Muscoidea</taxon>
        <taxon>Muscidae</taxon>
        <taxon>Musca</taxon>
    </lineage>
</organism>
<feature type="region of interest" description="Disordered" evidence="11">
    <location>
        <begin position="827"/>
        <end position="853"/>
    </location>
</feature>
<proteinExistence type="predicted"/>
<dbReference type="SMART" id="SM00868">
    <property type="entry name" value="zf-AD"/>
    <property type="match status" value="1"/>
</dbReference>
<evidence type="ECO:0000256" key="5">
    <source>
        <dbReference type="ARBA" id="ARBA00022833"/>
    </source>
</evidence>
<dbReference type="Gene3D" id="3.30.160.60">
    <property type="entry name" value="Classic Zinc Finger"/>
    <property type="match status" value="1"/>
</dbReference>
<evidence type="ECO:0000256" key="1">
    <source>
        <dbReference type="ARBA" id="ARBA00004123"/>
    </source>
</evidence>
<reference evidence="15" key="1">
    <citation type="submission" date="2025-08" db="UniProtKB">
        <authorList>
            <consortium name="RefSeq"/>
        </authorList>
    </citation>
    <scope>IDENTIFICATION</scope>
    <source>
        <strain evidence="15">Aabys</strain>
        <tissue evidence="15">Whole body</tissue>
    </source>
</reference>
<dbReference type="InterPro" id="IPR050636">
    <property type="entry name" value="C2H2-ZF_domain-containing"/>
</dbReference>
<keyword evidence="8" id="KW-0539">Nucleus</keyword>
<feature type="compositionally biased region" description="Basic and acidic residues" evidence="11">
    <location>
        <begin position="235"/>
        <end position="262"/>
    </location>
</feature>
<evidence type="ECO:0000259" key="12">
    <source>
        <dbReference type="PROSITE" id="PS50157"/>
    </source>
</evidence>
<accession>A0ABM3VDQ3</accession>
<dbReference type="Gene3D" id="3.40.1800.20">
    <property type="match status" value="1"/>
</dbReference>
<name>A0ABM3VDQ3_MUSDO</name>
<feature type="compositionally biased region" description="Basic and acidic residues" evidence="11">
    <location>
        <begin position="1122"/>
        <end position="1132"/>
    </location>
</feature>
<feature type="compositionally biased region" description="Polar residues" evidence="11">
    <location>
        <begin position="671"/>
        <end position="682"/>
    </location>
</feature>
<evidence type="ECO:0000256" key="11">
    <source>
        <dbReference type="SAM" id="MobiDB-lite"/>
    </source>
</evidence>
<dbReference type="PANTHER" id="PTHR47772:SF13">
    <property type="entry name" value="GASTRULA ZINC FINGER PROTEIN XLCGF49.1-LIKE-RELATED"/>
    <property type="match status" value="1"/>
</dbReference>
<dbReference type="PANTHER" id="PTHR47772">
    <property type="entry name" value="ZINC FINGER PROTEIN 200"/>
    <property type="match status" value="1"/>
</dbReference>
<feature type="region of interest" description="Disordered" evidence="11">
    <location>
        <begin position="702"/>
        <end position="791"/>
    </location>
</feature>
<feature type="region of interest" description="Disordered" evidence="11">
    <location>
        <begin position="1777"/>
        <end position="1804"/>
    </location>
</feature>
<keyword evidence="2 10" id="KW-0479">Metal-binding</keyword>
<evidence type="ECO:0000256" key="2">
    <source>
        <dbReference type="ARBA" id="ARBA00022723"/>
    </source>
</evidence>
<feature type="domain" description="C2H2-type" evidence="12">
    <location>
        <begin position="374"/>
        <end position="401"/>
    </location>
</feature>
<feature type="compositionally biased region" description="Basic and acidic residues" evidence="11">
    <location>
        <begin position="724"/>
        <end position="745"/>
    </location>
</feature>
<sequence length="1804" mass="200152">MERFAIKIDRKLKANLYKICRLCGMDYPDMVPILSDDKPENAKDDEGVDVDAEPEMSQKINVLIGLLITKDDRMPQTMCTLCVDKVNDFYEFREMCYATYEQTRKLLGLKNVVKKPVVEPKPKLEVKEEIPVVPPPASNKLLNRKRKAEIETAPAVVVAPPVVSNKKLRLAATPLKEAATKKAKLKAKEWKEAKEEEKEAVVKDECREVITRNMKLMKEKEAKEAKEAKIAKDAVKEEATNTAVKEESNEKATTTSKKDHKEKYSKKEHKDNIKESAFALKKDNKEVICTKKGKHKAKEAKEEDVTAVKDEIKEEVKEEPMTAQTSTANSSNTAIANPTAKLKHGCSICSERFGTKGKLEAHVRLHHIPKVERYVCTACNETISKSFDIKNHQLWHKLSKTPYVCGLCGESIVSTYAYARHLHEHGFETPPAYMVLDRECPQCHITFTTNFLYNTHPCAVRTRRCAGCNRLQRSEIEYVKHSALCAKAYLNYSKHIAPAVEAQEDEVRIKNENDVEAAAEEMARISGLPLEMSPVVQLTRLSSPLLMAANHCLPIPNIEDIPTTSGSKKSGKKGVSKKELKRVDELLKSTLDVLVSIKHEPEVHVDSETAPGAAEASDDEAIGDDGFQNDFHHNEESDDENENAAAAGDAGNRIQIKQEIDDSKDTAHATAESSENGASKTSCGFGLKLKIRKEHGQLNSSIIEQEAVDKKSEKRKKKKKHKDKEKDKQKSQKDHAEEQNSRDSFKAQNHVGESDGVAAVKETPSTTVHIKTEPVDSMETDEAPSAINSMTHRPQPEATIMTSIPMMQLQISCISEGVEFNAANVSGAGNVEQPTPQHQQPHNMSEQEDVKPNREELDRMLSISHMPPSGNEVMPPPATKLQIANVTGGIAMETDETKEEVENETTMEQDHADATDDEHHEEEENEPDNQLHKKLHLKQQQQKIMSPSEKLSKTKLTLKITSPKTSTPNKSRNKACKSTAKPSNPPVALQIAAVQSGVTLPPSTAASEPMEQNDFVPMFIKPEPQHRGYADEEPAAMSPERTPSPTPSPVSSPAREVPEGVNTSSQHFTPEEQAYISTIDFDNITIKQEKDLEINDVQLKPKKPLRPRNHSLNGIKKRKVIKEHSVAENHNEDAEEKECEASSEMEDDEEHEEHESEAEEADEEADEEEEEEEEVDEEDDEEEDVDEDAEDEEEREYRELEYPPELAETATPDDGEETELSDNENNTDNERPSNIDEDDEDLDADENSQRSSDPKESPLQDESNKDDQYKKEGGEANDNKTPSAFVIANICSNVAEAATGIGVILEGPVVNIKQEITEFEEPPQETALVLKIASVASGSLDLGNILPIESGLAATLHQNSLAVEPQCHMETDQNMTEIHRPNQSLTDNNMEDNSMVQMGTLNENVNMDAPPQEVRITHERHVQENTTNQYSNQTSSDITTSQFIPQLENPMEVPTNSIEVGVSNNNPYIPRLLEDTAMAINSSNLNYPTCENPNTEVNGIASEMGGLVGESPVAAIPIPNQNENQILSHLANDESAVRKPLLPQGEFEDGTITGIVHQSDDLKLEAIPVNVTGEQCNPSSSSSSMALNQMGSPTAEDEYDETNAADGETDMDDEMQLEDNSNLANLEEQQNQQNLEQQLSSSSSQFAATATRPTALALHPYLEDISSSSNSFLSNALSQTPPPTLQTSSNCSLSAMETVATTTTMPPVSQNLNITHQQNNEETENILNESNDMLNRRCGAGFAASSSTASSSTSTHHTAAFNFDNINEIAENNNNANIEREQLQDDQQQQRRHQQQHQDMDDVT</sequence>
<feature type="compositionally biased region" description="Basic residues" evidence="11">
    <location>
        <begin position="1100"/>
        <end position="1121"/>
    </location>
</feature>
<comment type="subcellular location">
    <subcellularLocation>
        <location evidence="1">Nucleus</location>
    </subcellularLocation>
</comment>
<dbReference type="SUPFAM" id="SSF57667">
    <property type="entry name" value="beta-beta-alpha zinc fingers"/>
    <property type="match status" value="1"/>
</dbReference>
<dbReference type="SMART" id="SM00355">
    <property type="entry name" value="ZnF_C2H2"/>
    <property type="match status" value="3"/>
</dbReference>
<evidence type="ECO:0000256" key="4">
    <source>
        <dbReference type="ARBA" id="ARBA00022771"/>
    </source>
</evidence>
<dbReference type="PROSITE" id="PS00028">
    <property type="entry name" value="ZINC_FINGER_C2H2_1"/>
    <property type="match status" value="3"/>
</dbReference>
<feature type="region of interest" description="Disordered" evidence="11">
    <location>
        <begin position="602"/>
        <end position="682"/>
    </location>
</feature>
<feature type="binding site" evidence="10">
    <location>
        <position position="82"/>
    </location>
    <ligand>
        <name>Zn(2+)</name>
        <dbReference type="ChEBI" id="CHEBI:29105"/>
    </ligand>
</feature>
<evidence type="ECO:0000256" key="7">
    <source>
        <dbReference type="ARBA" id="ARBA00023163"/>
    </source>
</evidence>
<gene>
    <name evidence="15" type="primary">LOC131804772</name>
</gene>
<feature type="region of interest" description="Disordered" evidence="11">
    <location>
        <begin position="1573"/>
        <end position="1607"/>
    </location>
</feature>
<feature type="binding site" evidence="10">
    <location>
        <position position="79"/>
    </location>
    <ligand>
        <name>Zn(2+)</name>
        <dbReference type="ChEBI" id="CHEBI:29105"/>
    </ligand>
</feature>
<feature type="compositionally biased region" description="Acidic residues" evidence="11">
    <location>
        <begin position="1235"/>
        <end position="1246"/>
    </location>
</feature>
<feature type="compositionally biased region" description="Basic and acidic residues" evidence="11">
    <location>
        <begin position="1252"/>
        <end position="1278"/>
    </location>
</feature>
<feature type="binding site" evidence="10">
    <location>
        <position position="20"/>
    </location>
    <ligand>
        <name>Zn(2+)</name>
        <dbReference type="ChEBI" id="CHEBI:29105"/>
    </ligand>
</feature>